<dbReference type="EMBL" id="RCWJ01000005">
    <property type="protein sequence ID" value="RLQ81072.1"/>
    <property type="molecule type" value="Genomic_DNA"/>
</dbReference>
<evidence type="ECO:0000313" key="2">
    <source>
        <dbReference type="Proteomes" id="UP000282460"/>
    </source>
</evidence>
<organism evidence="1 2">
    <name type="scientific">Mycetocola zhadangensis</name>
    <dbReference type="NCBI Taxonomy" id="1164595"/>
    <lineage>
        <taxon>Bacteria</taxon>
        <taxon>Bacillati</taxon>
        <taxon>Actinomycetota</taxon>
        <taxon>Actinomycetes</taxon>
        <taxon>Micrococcales</taxon>
        <taxon>Microbacteriaceae</taxon>
        <taxon>Mycetocola</taxon>
    </lineage>
</organism>
<comment type="caution">
    <text evidence="1">The sequence shown here is derived from an EMBL/GenBank/DDBJ whole genome shotgun (WGS) entry which is preliminary data.</text>
</comment>
<dbReference type="Proteomes" id="UP000282460">
    <property type="component" value="Unassembled WGS sequence"/>
</dbReference>
<accession>A0A3L7IVU0</accession>
<keyword evidence="2" id="KW-1185">Reference proteome</keyword>
<evidence type="ECO:0000313" key="1">
    <source>
        <dbReference type="EMBL" id="RLQ81072.1"/>
    </source>
</evidence>
<gene>
    <name evidence="1" type="ORF">D9V28_15110</name>
</gene>
<proteinExistence type="predicted"/>
<protein>
    <submittedName>
        <fullName evidence="1">Uncharacterized protein</fullName>
    </submittedName>
</protein>
<sequence length="417" mass="45104">MEPTDLLPVLLVGSGESFRSRLEAALIRRGLPGLLLEDSPRNGRQAIMARLLTDEDLSPLRWVSFGPGQHGWEPVRPVDLMAELSAELGAVVDANGGLFGGSAARDEKPGADPLTVEERAALSGAFSLDTLTWYQPGNSDGLSVSAARAGESLHICRAGRGIIGQASMSPEAVFESGAWAARGGLFLARSGERRGAGFHSKDEPLVVHWWDEKIRLVDPSQRWEMDGEGRHVRDYLQFFEPEVETEPWTTNFRLDGAQAQELRVVLRAESSDDRSFDRLVRAVGLPSLLADVATERVSITDAEGAKLVKPDTLWGSLKEVVRDEVQRPTEYPAWASPLTKWEGHRQRRSAVYLAINGTAVVLLGANVALSFAAGEDFGSMWWKAAALVLILGDLIRPRRGKPGGNAGTGGTGAAPTE</sequence>
<dbReference type="AlphaFoldDB" id="A0A3L7IVU0"/>
<reference evidence="1 2" key="1">
    <citation type="submission" date="2018-10" db="EMBL/GenBank/DDBJ databases">
        <authorList>
            <person name="Li J."/>
        </authorList>
    </citation>
    <scope>NUCLEOTIDE SEQUENCE [LARGE SCALE GENOMIC DNA]</scope>
    <source>
        <strain evidence="1 2">ZD1-4</strain>
    </source>
</reference>
<name>A0A3L7IVU0_9MICO</name>